<reference evidence="1" key="1">
    <citation type="journal article" date="2014" name="Front. Microbiol.">
        <title>High frequency of phylogenetically diverse reductive dehalogenase-homologous genes in deep subseafloor sedimentary metagenomes.</title>
        <authorList>
            <person name="Kawai M."/>
            <person name="Futagami T."/>
            <person name="Toyoda A."/>
            <person name="Takaki Y."/>
            <person name="Nishi S."/>
            <person name="Hori S."/>
            <person name="Arai W."/>
            <person name="Tsubouchi T."/>
            <person name="Morono Y."/>
            <person name="Uchiyama I."/>
            <person name="Ito T."/>
            <person name="Fujiyama A."/>
            <person name="Inagaki F."/>
            <person name="Takami H."/>
        </authorList>
    </citation>
    <scope>NUCLEOTIDE SEQUENCE</scope>
    <source>
        <strain evidence="1">Expedition CK06-06</strain>
    </source>
</reference>
<organism evidence="1">
    <name type="scientific">marine sediment metagenome</name>
    <dbReference type="NCBI Taxonomy" id="412755"/>
    <lineage>
        <taxon>unclassified sequences</taxon>
        <taxon>metagenomes</taxon>
        <taxon>ecological metagenomes</taxon>
    </lineage>
</organism>
<evidence type="ECO:0000313" key="1">
    <source>
        <dbReference type="EMBL" id="GAG52347.1"/>
    </source>
</evidence>
<comment type="caution">
    <text evidence="1">The sequence shown here is derived from an EMBL/GenBank/DDBJ whole genome shotgun (WGS) entry which is preliminary data.</text>
</comment>
<gene>
    <name evidence="1" type="ORF">S01H1_77692</name>
</gene>
<dbReference type="EMBL" id="BARS01052236">
    <property type="protein sequence ID" value="GAG52347.1"/>
    <property type="molecule type" value="Genomic_DNA"/>
</dbReference>
<sequence>MVEKSYEERMKCPQCSRQLVGIEYAYNHPDHYDGVSEWACPPCGYRLGRWSGILLGEGETEKPYGRRINGPAD</sequence>
<name>X0Z150_9ZZZZ</name>
<accession>X0Z150</accession>
<proteinExistence type="predicted"/>
<protein>
    <submittedName>
        <fullName evidence="1">Uncharacterized protein</fullName>
    </submittedName>
</protein>
<dbReference type="AlphaFoldDB" id="X0Z150"/>